<accession>A0ABN9V6B9</accession>
<comment type="caution">
    <text evidence="2">The sequence shown here is derived from an EMBL/GenBank/DDBJ whole genome shotgun (WGS) entry which is preliminary data.</text>
</comment>
<feature type="compositionally biased region" description="Low complexity" evidence="1">
    <location>
        <begin position="156"/>
        <end position="165"/>
    </location>
</feature>
<sequence>MGPVIGRDARPLGGAPAGDEAPDMRAWLQRAIALCPCAAILAQTPSGCRWLLAANGCWAALPAAGRPPPAAAVDPPRAASPEAPAVQPRRGARVGNGRPPLAPKPVPKPVAPVRRAGAEPELDLEELCVSSDSGSRTDECQESLSAASSEDGRSAGGSSTASAEGADADDAELAWLLSGGRGVVGGSCPPPRWPMTVDMDTAAALVRASIARPPMEVD</sequence>
<reference evidence="2" key="1">
    <citation type="submission" date="2023-10" db="EMBL/GenBank/DDBJ databases">
        <authorList>
            <person name="Chen Y."/>
            <person name="Shah S."/>
            <person name="Dougan E. K."/>
            <person name="Thang M."/>
            <person name="Chan C."/>
        </authorList>
    </citation>
    <scope>NUCLEOTIDE SEQUENCE [LARGE SCALE GENOMIC DNA]</scope>
</reference>
<dbReference type="Proteomes" id="UP001189429">
    <property type="component" value="Unassembled WGS sequence"/>
</dbReference>
<keyword evidence="3" id="KW-1185">Reference proteome</keyword>
<gene>
    <name evidence="2" type="ORF">PCOR1329_LOCUS54460</name>
</gene>
<dbReference type="EMBL" id="CAUYUJ010016655">
    <property type="protein sequence ID" value="CAK0867539.1"/>
    <property type="molecule type" value="Genomic_DNA"/>
</dbReference>
<feature type="compositionally biased region" description="Low complexity" evidence="1">
    <location>
        <begin position="71"/>
        <end position="81"/>
    </location>
</feature>
<evidence type="ECO:0000313" key="2">
    <source>
        <dbReference type="EMBL" id="CAK0867539.1"/>
    </source>
</evidence>
<protein>
    <submittedName>
        <fullName evidence="2">Uncharacterized protein</fullName>
    </submittedName>
</protein>
<feature type="compositionally biased region" description="Pro residues" evidence="1">
    <location>
        <begin position="100"/>
        <end position="110"/>
    </location>
</feature>
<proteinExistence type="predicted"/>
<feature type="region of interest" description="Disordered" evidence="1">
    <location>
        <begin position="66"/>
        <end position="167"/>
    </location>
</feature>
<organism evidence="2 3">
    <name type="scientific">Prorocentrum cordatum</name>
    <dbReference type="NCBI Taxonomy" id="2364126"/>
    <lineage>
        <taxon>Eukaryota</taxon>
        <taxon>Sar</taxon>
        <taxon>Alveolata</taxon>
        <taxon>Dinophyceae</taxon>
        <taxon>Prorocentrales</taxon>
        <taxon>Prorocentraceae</taxon>
        <taxon>Prorocentrum</taxon>
    </lineage>
</organism>
<evidence type="ECO:0000256" key="1">
    <source>
        <dbReference type="SAM" id="MobiDB-lite"/>
    </source>
</evidence>
<evidence type="ECO:0000313" key="3">
    <source>
        <dbReference type="Proteomes" id="UP001189429"/>
    </source>
</evidence>
<name>A0ABN9V6B9_9DINO</name>